<evidence type="ECO:0000313" key="3">
    <source>
        <dbReference type="Proteomes" id="UP000505325"/>
    </source>
</evidence>
<feature type="transmembrane region" description="Helical" evidence="1">
    <location>
        <begin position="7"/>
        <end position="27"/>
    </location>
</feature>
<gene>
    <name evidence="2" type="ORF">PMPD1_0840</name>
</gene>
<dbReference type="RefSeq" id="WP_173632872.1">
    <property type="nucleotide sequence ID" value="NZ_CP054212.1"/>
</dbReference>
<organism evidence="2 3">
    <name type="scientific">Paramixta manurensis</name>
    <dbReference type="NCBI Taxonomy" id="2740817"/>
    <lineage>
        <taxon>Bacteria</taxon>
        <taxon>Pseudomonadati</taxon>
        <taxon>Pseudomonadota</taxon>
        <taxon>Gammaproteobacteria</taxon>
        <taxon>Enterobacterales</taxon>
        <taxon>Erwiniaceae</taxon>
        <taxon>Paramixta</taxon>
    </lineage>
</organism>
<keyword evidence="1" id="KW-0472">Membrane</keyword>
<evidence type="ECO:0000256" key="1">
    <source>
        <dbReference type="SAM" id="Phobius"/>
    </source>
</evidence>
<dbReference type="AlphaFoldDB" id="A0A6M8UAB2"/>
<keyword evidence="1" id="KW-1133">Transmembrane helix</keyword>
<name>A0A6M8UAB2_9GAMM</name>
<keyword evidence="1" id="KW-0812">Transmembrane</keyword>
<dbReference type="Proteomes" id="UP000505325">
    <property type="component" value="Chromosome"/>
</dbReference>
<keyword evidence="3" id="KW-1185">Reference proteome</keyword>
<dbReference type="KEGG" id="pmak:PMPD1_0840"/>
<proteinExistence type="predicted"/>
<reference evidence="2 3" key="1">
    <citation type="submission" date="2020-06" db="EMBL/GenBank/DDBJ databases">
        <title>Genome sequence of Paramixta manurensis strain PD-1.</title>
        <authorList>
            <person name="Lee C.W."/>
            <person name="Kim J."/>
        </authorList>
    </citation>
    <scope>NUCLEOTIDE SEQUENCE [LARGE SCALE GENOMIC DNA]</scope>
    <source>
        <strain evidence="2 3">PD-1</strain>
    </source>
</reference>
<protein>
    <recommendedName>
        <fullName evidence="4">DUF3592 domain-containing protein</fullName>
    </recommendedName>
</protein>
<evidence type="ECO:0000313" key="2">
    <source>
        <dbReference type="EMBL" id="QKJ85811.1"/>
    </source>
</evidence>
<dbReference type="EMBL" id="CP054212">
    <property type="protein sequence ID" value="QKJ85811.1"/>
    <property type="molecule type" value="Genomic_DNA"/>
</dbReference>
<accession>A0A6M8UAB2</accession>
<evidence type="ECO:0008006" key="4">
    <source>
        <dbReference type="Google" id="ProtNLM"/>
    </source>
</evidence>
<sequence>MKRFVQFILIIPLLPLLGIFGLLRFFFVDFLGYIRTINRNFSTLKHGISASGRIIFISQTGEKDANNLVYRVQISYETVEGETVIADAVNAINPIDISHFQPGNTVPIKYNPKEKDQIAINYH</sequence>